<dbReference type="SUPFAM" id="SSF52540">
    <property type="entry name" value="P-loop containing nucleoside triphosphate hydrolases"/>
    <property type="match status" value="1"/>
</dbReference>
<evidence type="ECO:0000256" key="4">
    <source>
        <dbReference type="ARBA" id="ARBA00022490"/>
    </source>
</evidence>
<evidence type="ECO:0000256" key="8">
    <source>
        <dbReference type="ARBA" id="ARBA00022840"/>
    </source>
</evidence>
<protein>
    <recommendedName>
        <fullName evidence="3">tRNA threonylcarbamoyladenosine biosynthesis protein TsaE</fullName>
    </recommendedName>
    <alternativeName>
        <fullName evidence="10">t(6)A37 threonylcarbamoyladenosine biosynthesis protein TsaE</fullName>
    </alternativeName>
</protein>
<dbReference type="NCBIfam" id="TIGR00150">
    <property type="entry name" value="T6A_YjeE"/>
    <property type="match status" value="1"/>
</dbReference>
<dbReference type="Gene3D" id="3.40.50.300">
    <property type="entry name" value="P-loop containing nucleotide triphosphate hydrolases"/>
    <property type="match status" value="1"/>
</dbReference>
<evidence type="ECO:0000256" key="5">
    <source>
        <dbReference type="ARBA" id="ARBA00022694"/>
    </source>
</evidence>
<dbReference type="Proteomes" id="UP001217500">
    <property type="component" value="Chromosome"/>
</dbReference>
<keyword evidence="8" id="KW-0067">ATP-binding</keyword>
<gene>
    <name evidence="11" type="primary">tsaE</name>
    <name evidence="11" type="ORF">PH603_00245</name>
</gene>
<dbReference type="AlphaFoldDB" id="A0AAE9XS24"/>
<keyword evidence="7" id="KW-0547">Nucleotide-binding</keyword>
<organism evidence="11 12">
    <name type="scientific">Gimibacter soli</name>
    <dbReference type="NCBI Taxonomy" id="3024400"/>
    <lineage>
        <taxon>Bacteria</taxon>
        <taxon>Pseudomonadati</taxon>
        <taxon>Pseudomonadota</taxon>
        <taxon>Alphaproteobacteria</taxon>
        <taxon>Kordiimonadales</taxon>
        <taxon>Temperatibacteraceae</taxon>
        <taxon>Gimibacter</taxon>
    </lineage>
</organism>
<dbReference type="PANTHER" id="PTHR33540">
    <property type="entry name" value="TRNA THREONYLCARBAMOYLADENOSINE BIOSYNTHESIS PROTEIN TSAE"/>
    <property type="match status" value="1"/>
</dbReference>
<evidence type="ECO:0000313" key="11">
    <source>
        <dbReference type="EMBL" id="WCL54186.1"/>
    </source>
</evidence>
<dbReference type="Pfam" id="PF02367">
    <property type="entry name" value="TsaE"/>
    <property type="match status" value="1"/>
</dbReference>
<evidence type="ECO:0000256" key="1">
    <source>
        <dbReference type="ARBA" id="ARBA00004496"/>
    </source>
</evidence>
<evidence type="ECO:0000256" key="9">
    <source>
        <dbReference type="ARBA" id="ARBA00022842"/>
    </source>
</evidence>
<sequence length="160" mass="17583">MTTPFLMFEAIDEASMQALAQRLAGLVGAGDLIALAGDLGAGKSTFARALVRALLKENTAEVPSPTFTLVQGYEPEGAPAIYHADLYRLKDPEEIYDLGLEDARDEALLLIEWPDRLPADWLDDALVLRLTLPEESARGTRRLEFYGAPRWDVRLKGLAA</sequence>
<dbReference type="CDD" id="cd00882">
    <property type="entry name" value="Ras_like_GTPase"/>
    <property type="match status" value="1"/>
</dbReference>
<dbReference type="GO" id="GO:0002949">
    <property type="term" value="P:tRNA threonylcarbamoyladenosine modification"/>
    <property type="evidence" value="ECO:0007669"/>
    <property type="project" value="InterPro"/>
</dbReference>
<dbReference type="InterPro" id="IPR003442">
    <property type="entry name" value="T6A_TsaE"/>
</dbReference>
<keyword evidence="6" id="KW-0479">Metal-binding</keyword>
<keyword evidence="9" id="KW-0460">Magnesium</keyword>
<keyword evidence="5" id="KW-0819">tRNA processing</keyword>
<keyword evidence="4" id="KW-0963">Cytoplasm</keyword>
<evidence type="ECO:0000256" key="7">
    <source>
        <dbReference type="ARBA" id="ARBA00022741"/>
    </source>
</evidence>
<dbReference type="InterPro" id="IPR027417">
    <property type="entry name" value="P-loop_NTPase"/>
</dbReference>
<name>A0AAE9XS24_9PROT</name>
<reference evidence="11" key="1">
    <citation type="submission" date="2023-01" db="EMBL/GenBank/DDBJ databases">
        <title>The genome sequence of Kordiimonadaceae bacterium 6D33.</title>
        <authorList>
            <person name="Liu Y."/>
        </authorList>
    </citation>
    <scope>NUCLEOTIDE SEQUENCE</scope>
    <source>
        <strain evidence="11">6D33</strain>
    </source>
</reference>
<comment type="subcellular location">
    <subcellularLocation>
        <location evidence="1">Cytoplasm</location>
    </subcellularLocation>
</comment>
<comment type="similarity">
    <text evidence="2">Belongs to the TsaE family.</text>
</comment>
<evidence type="ECO:0000256" key="3">
    <source>
        <dbReference type="ARBA" id="ARBA00019010"/>
    </source>
</evidence>
<dbReference type="RefSeq" id="WP_289503905.1">
    <property type="nucleotide sequence ID" value="NZ_CP116805.1"/>
</dbReference>
<evidence type="ECO:0000256" key="10">
    <source>
        <dbReference type="ARBA" id="ARBA00032441"/>
    </source>
</evidence>
<accession>A0AAE9XS24</accession>
<evidence type="ECO:0000256" key="2">
    <source>
        <dbReference type="ARBA" id="ARBA00007599"/>
    </source>
</evidence>
<dbReference type="GO" id="GO:0005524">
    <property type="term" value="F:ATP binding"/>
    <property type="evidence" value="ECO:0007669"/>
    <property type="project" value="UniProtKB-KW"/>
</dbReference>
<dbReference type="PANTHER" id="PTHR33540:SF2">
    <property type="entry name" value="TRNA THREONYLCARBAMOYLADENOSINE BIOSYNTHESIS PROTEIN TSAE"/>
    <property type="match status" value="1"/>
</dbReference>
<keyword evidence="12" id="KW-1185">Reference proteome</keyword>
<evidence type="ECO:0000313" key="12">
    <source>
        <dbReference type="Proteomes" id="UP001217500"/>
    </source>
</evidence>
<dbReference type="GO" id="GO:0046872">
    <property type="term" value="F:metal ion binding"/>
    <property type="evidence" value="ECO:0007669"/>
    <property type="project" value="UniProtKB-KW"/>
</dbReference>
<evidence type="ECO:0000256" key="6">
    <source>
        <dbReference type="ARBA" id="ARBA00022723"/>
    </source>
</evidence>
<dbReference type="KEGG" id="gso:PH603_00245"/>
<dbReference type="GO" id="GO:0005737">
    <property type="term" value="C:cytoplasm"/>
    <property type="evidence" value="ECO:0007669"/>
    <property type="project" value="UniProtKB-SubCell"/>
</dbReference>
<proteinExistence type="inferred from homology"/>
<dbReference type="EMBL" id="CP116805">
    <property type="protein sequence ID" value="WCL54186.1"/>
    <property type="molecule type" value="Genomic_DNA"/>
</dbReference>